<dbReference type="PATRIC" id="fig|692370.5.peg.297"/>
<dbReference type="GO" id="GO:0016805">
    <property type="term" value="F:dipeptidase activity"/>
    <property type="evidence" value="ECO:0007669"/>
    <property type="project" value="TreeGrafter"/>
</dbReference>
<dbReference type="GO" id="GO:0046657">
    <property type="term" value="P:folic acid catabolic process"/>
    <property type="evidence" value="ECO:0007669"/>
    <property type="project" value="TreeGrafter"/>
</dbReference>
<organism evidence="4 5">
    <name type="scientific">Tsuneonella dongtanensis</name>
    <dbReference type="NCBI Taxonomy" id="692370"/>
    <lineage>
        <taxon>Bacteria</taxon>
        <taxon>Pseudomonadati</taxon>
        <taxon>Pseudomonadota</taxon>
        <taxon>Alphaproteobacteria</taxon>
        <taxon>Sphingomonadales</taxon>
        <taxon>Erythrobacteraceae</taxon>
        <taxon>Tsuneonella</taxon>
    </lineage>
</organism>
<feature type="chain" id="PRO_5008533873" evidence="2">
    <location>
        <begin position="24"/>
        <end position="473"/>
    </location>
</feature>
<dbReference type="InterPro" id="IPR052030">
    <property type="entry name" value="Peptidase_M20/M20A_hydrolases"/>
</dbReference>
<dbReference type="InterPro" id="IPR002933">
    <property type="entry name" value="Peptidase_M20"/>
</dbReference>
<dbReference type="EMBL" id="CP016591">
    <property type="protein sequence ID" value="ANY18823.1"/>
    <property type="molecule type" value="Genomic_DNA"/>
</dbReference>
<dbReference type="AlphaFoldDB" id="A0A1B2A9G9"/>
<evidence type="ECO:0000313" key="4">
    <source>
        <dbReference type="EMBL" id="ANY18823.1"/>
    </source>
</evidence>
<dbReference type="GO" id="GO:0005737">
    <property type="term" value="C:cytoplasm"/>
    <property type="evidence" value="ECO:0007669"/>
    <property type="project" value="TreeGrafter"/>
</dbReference>
<sequence>MTIRLATLSGVALFLAVPAAAEAPDPVALVDARAADTARVARQIWEWAEVGYKEEKSSALLSSELQKAGFKVTKGVAGIPTAFTAEWGSGGPLIGVLGEYDALPGISQDAVPDRSVLEGKAAAHACGHNLFGAGSVTAAIAIKKWLEASGTPGRIRFYGTPAEEGGSGKVYMVRDGLFDDVDFAIHWHADDENSAAARTSLANRSAKFRFKGKSAHAAGAPEQGRSALDGVEAMNMMVNMMREHTTMDSRIHYVITEGGSAPNVIPDSAEVFYYVRHSRTDEVEAMWTRLEAAAKGAAMGTGTEVSWEVIHGNNPLLVNETMARMMDTELRKVGGVDYTADERAFAGKLAPTLARAKALETAQLVQPYEKALGYGSTDVGDVSWATPTVGVRTATWVPGTPSHSWQSAAASGTTIGFKGAQVAAKAMTLAAIRLYTDPALRDAAKAEFDAARGPGYTYKSLLGDRKPPLDYRD</sequence>
<dbReference type="Proteomes" id="UP000092932">
    <property type="component" value="Chromosome"/>
</dbReference>
<keyword evidence="5" id="KW-1185">Reference proteome</keyword>
<dbReference type="SUPFAM" id="SSF55031">
    <property type="entry name" value="Bacterial exopeptidase dimerisation domain"/>
    <property type="match status" value="1"/>
</dbReference>
<dbReference type="RefSeq" id="WP_067675326.1">
    <property type="nucleotide sequence ID" value="NZ_CP016591.1"/>
</dbReference>
<keyword evidence="1 4" id="KW-0378">Hydrolase</keyword>
<gene>
    <name evidence="4" type="primary">abgB</name>
    <name evidence="4" type="ORF">A6F68_00288</name>
</gene>
<reference evidence="4 5" key="1">
    <citation type="submission" date="2016-07" db="EMBL/GenBank/DDBJ databases">
        <title>Complete genome sequence of Altererythrobacter dongtanensis KCTC 22672, a type strain with esterase isolated from tidal flat.</title>
        <authorList>
            <person name="Cheng H."/>
            <person name="Wu Y.-H."/>
            <person name="Zhou P."/>
            <person name="Huo Y.-Y."/>
            <person name="Wang C.-S."/>
            <person name="Xu X.-W."/>
        </authorList>
    </citation>
    <scope>NUCLEOTIDE SEQUENCE [LARGE SCALE GENOMIC DNA]</scope>
    <source>
        <strain evidence="4 5">KCTC 22672</strain>
    </source>
</reference>
<dbReference type="PIRSF" id="PIRSF037227">
    <property type="entry name" value="Aminobenzoyl-glu_utiliz_pB"/>
    <property type="match status" value="1"/>
</dbReference>
<dbReference type="PANTHER" id="PTHR30575">
    <property type="entry name" value="PEPTIDASE M20"/>
    <property type="match status" value="1"/>
</dbReference>
<evidence type="ECO:0000256" key="2">
    <source>
        <dbReference type="SAM" id="SignalP"/>
    </source>
</evidence>
<keyword evidence="2" id="KW-0732">Signal</keyword>
<name>A0A1B2A9G9_9SPHN</name>
<dbReference type="STRING" id="692370.A6F68_00288"/>
<evidence type="ECO:0000313" key="5">
    <source>
        <dbReference type="Proteomes" id="UP000092932"/>
    </source>
</evidence>
<dbReference type="FunFam" id="3.30.70.360:FF:000004">
    <property type="entry name" value="Peptidase M20 domain-containing protein 2"/>
    <property type="match status" value="1"/>
</dbReference>
<dbReference type="InterPro" id="IPR017439">
    <property type="entry name" value="Amidohydrolase"/>
</dbReference>
<feature type="domain" description="Peptidase M20 dimerisation" evidence="3">
    <location>
        <begin position="205"/>
        <end position="296"/>
    </location>
</feature>
<dbReference type="Gene3D" id="3.30.70.360">
    <property type="match status" value="1"/>
</dbReference>
<proteinExistence type="predicted"/>
<feature type="signal peptide" evidence="2">
    <location>
        <begin position="1"/>
        <end position="23"/>
    </location>
</feature>
<dbReference type="SUPFAM" id="SSF53187">
    <property type="entry name" value="Zn-dependent exopeptidases"/>
    <property type="match status" value="1"/>
</dbReference>
<dbReference type="GO" id="GO:0071713">
    <property type="term" value="F:para-aminobenzoyl-glutamate hydrolase activity"/>
    <property type="evidence" value="ECO:0007669"/>
    <property type="project" value="TreeGrafter"/>
</dbReference>
<dbReference type="KEGG" id="ado:A6F68_00288"/>
<dbReference type="InterPro" id="IPR017145">
    <property type="entry name" value="Aminobenzoyl-glu_utiliz_pB"/>
</dbReference>
<dbReference type="PANTHER" id="PTHR30575:SF0">
    <property type="entry name" value="XAA-ARG DIPEPTIDASE"/>
    <property type="match status" value="1"/>
</dbReference>
<dbReference type="InterPro" id="IPR011650">
    <property type="entry name" value="Peptidase_M20_dimer"/>
</dbReference>
<evidence type="ECO:0000256" key="1">
    <source>
        <dbReference type="ARBA" id="ARBA00022801"/>
    </source>
</evidence>
<dbReference type="Pfam" id="PF07687">
    <property type="entry name" value="M20_dimer"/>
    <property type="match status" value="1"/>
</dbReference>
<evidence type="ECO:0000259" key="3">
    <source>
        <dbReference type="Pfam" id="PF07687"/>
    </source>
</evidence>
<dbReference type="OrthoDB" id="9781032at2"/>
<dbReference type="NCBIfam" id="TIGR01891">
    <property type="entry name" value="amidohydrolases"/>
    <property type="match status" value="1"/>
</dbReference>
<protein>
    <submittedName>
        <fullName evidence="4">p-aminobenzoyl-glutamate hydrolase subunit B</fullName>
        <ecNumber evidence="4">3.5.1.-</ecNumber>
    </submittedName>
</protein>
<accession>A0A1B2A9G9</accession>
<dbReference type="EC" id="3.5.1.-" evidence="4"/>
<dbReference type="Gene3D" id="3.40.630.10">
    <property type="entry name" value="Zn peptidases"/>
    <property type="match status" value="1"/>
</dbReference>
<dbReference type="Pfam" id="PF01546">
    <property type="entry name" value="Peptidase_M20"/>
    <property type="match status" value="1"/>
</dbReference>
<dbReference type="InterPro" id="IPR036264">
    <property type="entry name" value="Bact_exopeptidase_dim_dom"/>
</dbReference>